<evidence type="ECO:0000313" key="4">
    <source>
        <dbReference type="EMBL" id="RJF86971.1"/>
    </source>
</evidence>
<evidence type="ECO:0000313" key="5">
    <source>
        <dbReference type="Proteomes" id="UP000284605"/>
    </source>
</evidence>
<keyword evidence="5" id="KW-1185">Reference proteome</keyword>
<dbReference type="InterPro" id="IPR008863">
    <property type="entry name" value="Toxic_anion-R_TelA"/>
</dbReference>
<dbReference type="RefSeq" id="WP_119777615.1">
    <property type="nucleotide sequence ID" value="NZ_QYUK01000011.1"/>
</dbReference>
<proteinExistence type="inferred from homology"/>
<sequence>MTTTSDSLAPVTALPAVAADPGRVAVIGRGIDLGDRALLASFGEGAQRTVTAYADKILGQTRNRELGDTGRLLVDIIEKAKGLDAAGLQSLGFLGRLFSSAQARIRRFAAQFEDVASQIDGIVITLDSHKDRLKRDIAVLDDLHEETRRSISELEAYIQAGKAFGEQYRAGELLRLKAAADSATAAGDGLLEAQGYQDAVQALDRLEKRVFYLQQARQIGIQQLPQIRIVQAGDETLIENLQATAQLTVPVWKQKMILLLGLTRQKEALDLQKTVTDATNTMLKQTSAMMKDQAIAIEQQAQRGIIDIETLEQTNRDLIDTIGGVLRVQAEGREKRTQAEQRMEAMTSDLQRTLSAAKA</sequence>
<evidence type="ECO:0000256" key="3">
    <source>
        <dbReference type="SAM" id="MobiDB-lite"/>
    </source>
</evidence>
<comment type="caution">
    <text evidence="4">The sequence shown here is derived from an EMBL/GenBank/DDBJ whole genome shotgun (WGS) entry which is preliminary data.</text>
</comment>
<feature type="region of interest" description="Disordered" evidence="3">
    <location>
        <begin position="333"/>
        <end position="359"/>
    </location>
</feature>
<evidence type="ECO:0000256" key="2">
    <source>
        <dbReference type="PIRNR" id="PIRNR026508"/>
    </source>
</evidence>
<name>A0A418WAA7_9PROT</name>
<dbReference type="Pfam" id="PF05816">
    <property type="entry name" value="TelA"/>
    <property type="match status" value="1"/>
</dbReference>
<dbReference type="PIRSF" id="PIRSF026508">
    <property type="entry name" value="TelA"/>
    <property type="match status" value="1"/>
</dbReference>
<evidence type="ECO:0000256" key="1">
    <source>
        <dbReference type="ARBA" id="ARBA00005541"/>
    </source>
</evidence>
<feature type="compositionally biased region" description="Basic and acidic residues" evidence="3">
    <location>
        <begin position="333"/>
        <end position="343"/>
    </location>
</feature>
<accession>A0A418WAA7</accession>
<gene>
    <name evidence="4" type="ORF">D3874_08035</name>
</gene>
<feature type="compositionally biased region" description="Polar residues" evidence="3">
    <location>
        <begin position="348"/>
        <end position="359"/>
    </location>
</feature>
<dbReference type="PANTHER" id="PTHR38432">
    <property type="entry name" value="TELA-LIKE PROTEIN SAOUHSC_01408"/>
    <property type="match status" value="1"/>
</dbReference>
<protein>
    <submittedName>
        <fullName evidence="4">Toxic anion resistance protein</fullName>
    </submittedName>
</protein>
<reference evidence="4 5" key="1">
    <citation type="submission" date="2018-09" db="EMBL/GenBank/DDBJ databases">
        <authorList>
            <person name="Zhu H."/>
        </authorList>
    </citation>
    <scope>NUCLEOTIDE SEQUENCE [LARGE SCALE GENOMIC DNA]</scope>
    <source>
        <strain evidence="4 5">K1W22B-8</strain>
    </source>
</reference>
<comment type="similarity">
    <text evidence="1 2">Belongs to the TelA family.</text>
</comment>
<dbReference type="AlphaFoldDB" id="A0A418WAA7"/>
<dbReference type="PANTHER" id="PTHR38432:SF1">
    <property type="entry name" value="TELA-LIKE PROTEIN SAOUHSC_01408"/>
    <property type="match status" value="1"/>
</dbReference>
<dbReference type="Proteomes" id="UP000284605">
    <property type="component" value="Unassembled WGS sequence"/>
</dbReference>
<dbReference type="EMBL" id="QYUK01000011">
    <property type="protein sequence ID" value="RJF86971.1"/>
    <property type="molecule type" value="Genomic_DNA"/>
</dbReference>
<organism evidence="4 5">
    <name type="scientific">Oleomonas cavernae</name>
    <dbReference type="NCBI Taxonomy" id="2320859"/>
    <lineage>
        <taxon>Bacteria</taxon>
        <taxon>Pseudomonadati</taxon>
        <taxon>Pseudomonadota</taxon>
        <taxon>Alphaproteobacteria</taxon>
        <taxon>Acetobacterales</taxon>
        <taxon>Acetobacteraceae</taxon>
        <taxon>Oleomonas</taxon>
    </lineage>
</organism>
<dbReference type="OrthoDB" id="9768858at2"/>